<dbReference type="Proteomes" id="UP000821656">
    <property type="component" value="Unassembled WGS sequence"/>
</dbReference>
<dbReference type="KEGG" id="cbei:LF65_00063"/>
<accession>A0A0B5Q717</accession>
<reference evidence="3" key="1">
    <citation type="submission" date="2014-12" db="EMBL/GenBank/DDBJ databases">
        <title>Genome sequence of Clostridium beijerinckii strain 59B.</title>
        <authorList>
            <person name="Little G.T."/>
            <person name="Minton N.P."/>
        </authorList>
    </citation>
    <scope>NUCLEOTIDE SEQUENCE [LARGE SCALE GENOMIC DNA]</scope>
    <source>
        <strain evidence="3">59B</strain>
    </source>
</reference>
<proteinExistence type="predicted"/>
<dbReference type="AlphaFoldDB" id="A0A0B5Q717"/>
<dbReference type="STRING" id="1520.LF65_00063"/>
<dbReference type="OrthoDB" id="1904250at2"/>
<organism evidence="1 3">
    <name type="scientific">Clostridium beijerinckii</name>
    <name type="common">Clostridium MP</name>
    <dbReference type="NCBI Taxonomy" id="1520"/>
    <lineage>
        <taxon>Bacteria</taxon>
        <taxon>Bacillati</taxon>
        <taxon>Bacillota</taxon>
        <taxon>Clostridia</taxon>
        <taxon>Eubacteriales</taxon>
        <taxon>Clostridiaceae</taxon>
        <taxon>Clostridium</taxon>
    </lineage>
</organism>
<reference evidence="2" key="3">
    <citation type="submission" date="2020-05" db="EMBL/GenBank/DDBJ databases">
        <title>Genomic insights into acetone-butanol-ethanol (ABE) fermentation by sequencing solventogenic clostridia strains.</title>
        <authorList>
            <person name="Brown S."/>
        </authorList>
    </citation>
    <scope>NUCLEOTIDE SEQUENCE</scope>
    <source>
        <strain evidence="2">DJ126</strain>
    </source>
</reference>
<sequence length="190" mass="22098">MNKKQLIVTSILLSLMLILVITQGFFKENFEQVILMDQGINRFKEYSFDENKYVISLPSEWNVEEKESKGQYVSYELDFKDKNNKLTGLLQVVNTKEDINVFAEKDLNSQCLEYYNSELTPFKNSYNSGVLVKYETKVKNGYDFNNECYYLNLGEGKTAKILFNLKSKDYKDNMKTILNTIISSIKSSQS</sequence>
<evidence type="ECO:0000313" key="2">
    <source>
        <dbReference type="EMBL" id="NRV08950.1"/>
    </source>
</evidence>
<dbReference type="EMBL" id="CP010086">
    <property type="protein sequence ID" value="AJG96755.1"/>
    <property type="molecule type" value="Genomic_DNA"/>
</dbReference>
<evidence type="ECO:0000313" key="3">
    <source>
        <dbReference type="Proteomes" id="UP000031866"/>
    </source>
</evidence>
<dbReference type="EMBL" id="JABSXK010000001">
    <property type="protein sequence ID" value="NRV08950.1"/>
    <property type="molecule type" value="Genomic_DNA"/>
</dbReference>
<gene>
    <name evidence="2" type="ORF">DFH45_001913</name>
    <name evidence="1" type="ORF">LF65_00063</name>
</gene>
<dbReference type="Proteomes" id="UP000031866">
    <property type="component" value="Chromosome"/>
</dbReference>
<dbReference type="RefSeq" id="WP_017209523.1">
    <property type="nucleotide sequence ID" value="NZ_CP010086.2"/>
</dbReference>
<evidence type="ECO:0008006" key="4">
    <source>
        <dbReference type="Google" id="ProtNLM"/>
    </source>
</evidence>
<protein>
    <recommendedName>
        <fullName evidence="4">Membrane-associated protein</fullName>
    </recommendedName>
</protein>
<name>A0A0B5Q717_CLOBE</name>
<reference evidence="1" key="2">
    <citation type="submission" date="2016-02" db="EMBL/GenBank/DDBJ databases">
        <title>Genome sequence of Clostridium beijerinckii strain 59B.</title>
        <authorList>
            <person name="Little G.T."/>
            <person name="Minton N.P."/>
        </authorList>
    </citation>
    <scope>NUCLEOTIDE SEQUENCE</scope>
    <source>
        <strain evidence="1">NCIMB 14988</strain>
    </source>
</reference>
<evidence type="ECO:0000313" key="1">
    <source>
        <dbReference type="EMBL" id="AJG96755.1"/>
    </source>
</evidence>